<reference evidence="1 2" key="1">
    <citation type="journal article" date="2019" name="Nat. Ecol. Evol.">
        <title>Megaphylogeny resolves global patterns of mushroom evolution.</title>
        <authorList>
            <person name="Varga T."/>
            <person name="Krizsan K."/>
            <person name="Foldi C."/>
            <person name="Dima B."/>
            <person name="Sanchez-Garcia M."/>
            <person name="Sanchez-Ramirez S."/>
            <person name="Szollosi G.J."/>
            <person name="Szarkandi J.G."/>
            <person name="Papp V."/>
            <person name="Albert L."/>
            <person name="Andreopoulos W."/>
            <person name="Angelini C."/>
            <person name="Antonin V."/>
            <person name="Barry K.W."/>
            <person name="Bougher N.L."/>
            <person name="Buchanan P."/>
            <person name="Buyck B."/>
            <person name="Bense V."/>
            <person name="Catcheside P."/>
            <person name="Chovatia M."/>
            <person name="Cooper J."/>
            <person name="Damon W."/>
            <person name="Desjardin D."/>
            <person name="Finy P."/>
            <person name="Geml J."/>
            <person name="Haridas S."/>
            <person name="Hughes K."/>
            <person name="Justo A."/>
            <person name="Karasinski D."/>
            <person name="Kautmanova I."/>
            <person name="Kiss B."/>
            <person name="Kocsube S."/>
            <person name="Kotiranta H."/>
            <person name="LaButti K.M."/>
            <person name="Lechner B.E."/>
            <person name="Liimatainen K."/>
            <person name="Lipzen A."/>
            <person name="Lukacs Z."/>
            <person name="Mihaltcheva S."/>
            <person name="Morgado L.N."/>
            <person name="Niskanen T."/>
            <person name="Noordeloos M.E."/>
            <person name="Ohm R.A."/>
            <person name="Ortiz-Santana B."/>
            <person name="Ovrebo C."/>
            <person name="Racz N."/>
            <person name="Riley R."/>
            <person name="Savchenko A."/>
            <person name="Shiryaev A."/>
            <person name="Soop K."/>
            <person name="Spirin V."/>
            <person name="Szebenyi C."/>
            <person name="Tomsovsky M."/>
            <person name="Tulloss R.E."/>
            <person name="Uehling J."/>
            <person name="Grigoriev I.V."/>
            <person name="Vagvolgyi C."/>
            <person name="Papp T."/>
            <person name="Martin F.M."/>
            <person name="Miettinen O."/>
            <person name="Hibbett D.S."/>
            <person name="Nagy L.G."/>
        </authorList>
    </citation>
    <scope>NUCLEOTIDE SEQUENCE [LARGE SCALE GENOMIC DNA]</scope>
    <source>
        <strain evidence="1 2">NL-1719</strain>
    </source>
</reference>
<sequence>MPVPTPKIPTITLLPSLPPQQNAHFKYVEREVDRHALVEIAPDREEFLTSDRTVDELRSLLKIRVGSDKEHWLYQAERKVDVKIHDPTVPASLFSPKSAPQRATADFHVIRRVQSFSSMQDSPDEYPSSMLEICNPELSTDHQLISPRPLGPTHSLLVYPIPLSLDRTNHDLTLSRKHFQNTTDTATVTFSELLEVPINDLLFIANVPNFVPFRDDGCTLTLPRRIPGELPRSFFPVPHLDAFSELVVYLHTKNQAELFRKLVPEWVRDVMHPLPTSSSSSPAHNRITSGSYSPVPDYPPVTGLAWIRKKQGVKKPFLGLLRSGSSSSTSVDSLPASLGRRSSLSSFTAEPERTVNAIAQELAQTAPAMTSVPTELPSGNSHDPLVRTASLLDALKDNLEYLGFYSPMLWNELEASREILIRAISIQARMTSG</sequence>
<name>A0ACD3AX05_9AGAR</name>
<organism evidence="1 2">
    <name type="scientific">Pluteus cervinus</name>
    <dbReference type="NCBI Taxonomy" id="181527"/>
    <lineage>
        <taxon>Eukaryota</taxon>
        <taxon>Fungi</taxon>
        <taxon>Dikarya</taxon>
        <taxon>Basidiomycota</taxon>
        <taxon>Agaricomycotina</taxon>
        <taxon>Agaricomycetes</taxon>
        <taxon>Agaricomycetidae</taxon>
        <taxon>Agaricales</taxon>
        <taxon>Pluteineae</taxon>
        <taxon>Pluteaceae</taxon>
        <taxon>Pluteus</taxon>
    </lineage>
</organism>
<dbReference type="Proteomes" id="UP000308600">
    <property type="component" value="Unassembled WGS sequence"/>
</dbReference>
<evidence type="ECO:0000313" key="2">
    <source>
        <dbReference type="Proteomes" id="UP000308600"/>
    </source>
</evidence>
<accession>A0ACD3AX05</accession>
<gene>
    <name evidence="1" type="ORF">BDN72DRAFT_839907</name>
</gene>
<proteinExistence type="predicted"/>
<dbReference type="EMBL" id="ML208323">
    <property type="protein sequence ID" value="TFK69869.1"/>
    <property type="molecule type" value="Genomic_DNA"/>
</dbReference>
<keyword evidence="2" id="KW-1185">Reference proteome</keyword>
<protein>
    <submittedName>
        <fullName evidence="1">Uncharacterized protein</fullName>
    </submittedName>
</protein>
<evidence type="ECO:0000313" key="1">
    <source>
        <dbReference type="EMBL" id="TFK69869.1"/>
    </source>
</evidence>